<protein>
    <submittedName>
        <fullName evidence="1">Uncharacterized protein</fullName>
    </submittedName>
</protein>
<dbReference type="EMBL" id="JAJTWU010000005">
    <property type="protein sequence ID" value="MCE4555483.1"/>
    <property type="molecule type" value="Genomic_DNA"/>
</dbReference>
<dbReference type="PROSITE" id="PS51257">
    <property type="entry name" value="PROKAR_LIPOPROTEIN"/>
    <property type="match status" value="1"/>
</dbReference>
<keyword evidence="2" id="KW-1185">Reference proteome</keyword>
<dbReference type="Proteomes" id="UP001200741">
    <property type="component" value="Unassembled WGS sequence"/>
</dbReference>
<reference evidence="1 2" key="1">
    <citation type="submission" date="2021-12" db="EMBL/GenBank/DDBJ databases">
        <title>Genome seq of P8.</title>
        <authorList>
            <person name="Seo T."/>
        </authorList>
    </citation>
    <scope>NUCLEOTIDE SEQUENCE [LARGE SCALE GENOMIC DNA]</scope>
    <source>
        <strain evidence="1 2">P8</strain>
    </source>
</reference>
<name>A0ABS8XW87_9BURK</name>
<gene>
    <name evidence="1" type="ORF">LXT13_13825</name>
</gene>
<comment type="caution">
    <text evidence="1">The sequence shown here is derived from an EMBL/GenBank/DDBJ whole genome shotgun (WGS) entry which is preliminary data.</text>
</comment>
<organism evidence="1 2">
    <name type="scientific">Pelomonas cellulosilytica</name>
    <dbReference type="NCBI Taxonomy" id="2906762"/>
    <lineage>
        <taxon>Bacteria</taxon>
        <taxon>Pseudomonadati</taxon>
        <taxon>Pseudomonadota</taxon>
        <taxon>Betaproteobacteria</taxon>
        <taxon>Burkholderiales</taxon>
        <taxon>Sphaerotilaceae</taxon>
        <taxon>Roseateles</taxon>
    </lineage>
</organism>
<proteinExistence type="predicted"/>
<evidence type="ECO:0000313" key="2">
    <source>
        <dbReference type="Proteomes" id="UP001200741"/>
    </source>
</evidence>
<evidence type="ECO:0000313" key="1">
    <source>
        <dbReference type="EMBL" id="MCE4555483.1"/>
    </source>
</evidence>
<dbReference type="RefSeq" id="WP_233372498.1">
    <property type="nucleotide sequence ID" value="NZ_JAJTWU010000005.1"/>
</dbReference>
<accession>A0ABS8XW87</accession>
<sequence>MKPQQLALLVSGALLALVVLSACRKEVPPTPAPDNPPKPTVLAAVFGR</sequence>